<dbReference type="PANTHER" id="PTHR33223:SF8">
    <property type="entry name" value="OS04G0172440 PROTEIN"/>
    <property type="match status" value="1"/>
</dbReference>
<dbReference type="AlphaFoldDB" id="A0A438DC69"/>
<dbReference type="Pfam" id="PF03732">
    <property type="entry name" value="Retrotrans_gag"/>
    <property type="match status" value="1"/>
</dbReference>
<proteinExistence type="predicted"/>
<feature type="domain" description="Retrotransposon gag" evidence="1">
    <location>
        <begin position="34"/>
        <end position="118"/>
    </location>
</feature>
<protein>
    <recommendedName>
        <fullName evidence="1">Retrotransposon gag domain-containing protein</fullName>
    </recommendedName>
</protein>
<accession>A0A438DC69</accession>
<dbReference type="EMBL" id="QGNW01001695">
    <property type="protein sequence ID" value="RVW33053.1"/>
    <property type="molecule type" value="Genomic_DNA"/>
</dbReference>
<dbReference type="PANTHER" id="PTHR33223">
    <property type="entry name" value="CCHC-TYPE DOMAIN-CONTAINING PROTEIN"/>
    <property type="match status" value="1"/>
</dbReference>
<dbReference type="Proteomes" id="UP000288805">
    <property type="component" value="Unassembled WGS sequence"/>
</dbReference>
<evidence type="ECO:0000313" key="3">
    <source>
        <dbReference type="Proteomes" id="UP000288805"/>
    </source>
</evidence>
<evidence type="ECO:0000259" key="1">
    <source>
        <dbReference type="Pfam" id="PF03732"/>
    </source>
</evidence>
<gene>
    <name evidence="2" type="ORF">CK203_110030</name>
</gene>
<sequence length="149" mass="17219">MRVSDGAISWNDFDGAPVASLPTQFKMPEIERYTGIAQHWFTSLDSSRCRTWDNLAQEFLRQFAFNTIIDISRRELEALRQGPEESVTSFISRWREKIAQIVDRLLEKDQTSMILRSLQPRFVKHLMGSPHTDFGFLVHALYGIEEGIA</sequence>
<organism evidence="2 3">
    <name type="scientific">Vitis vinifera</name>
    <name type="common">Grape</name>
    <dbReference type="NCBI Taxonomy" id="29760"/>
    <lineage>
        <taxon>Eukaryota</taxon>
        <taxon>Viridiplantae</taxon>
        <taxon>Streptophyta</taxon>
        <taxon>Embryophyta</taxon>
        <taxon>Tracheophyta</taxon>
        <taxon>Spermatophyta</taxon>
        <taxon>Magnoliopsida</taxon>
        <taxon>eudicotyledons</taxon>
        <taxon>Gunneridae</taxon>
        <taxon>Pentapetalae</taxon>
        <taxon>rosids</taxon>
        <taxon>Vitales</taxon>
        <taxon>Vitaceae</taxon>
        <taxon>Viteae</taxon>
        <taxon>Vitis</taxon>
    </lineage>
</organism>
<reference evidence="2 3" key="1">
    <citation type="journal article" date="2018" name="PLoS Genet.">
        <title>Population sequencing reveals clonal diversity and ancestral inbreeding in the grapevine cultivar Chardonnay.</title>
        <authorList>
            <person name="Roach M.J."/>
            <person name="Johnson D.L."/>
            <person name="Bohlmann J."/>
            <person name="van Vuuren H.J."/>
            <person name="Jones S.J."/>
            <person name="Pretorius I.S."/>
            <person name="Schmidt S.A."/>
            <person name="Borneman A.R."/>
        </authorList>
    </citation>
    <scope>NUCLEOTIDE SEQUENCE [LARGE SCALE GENOMIC DNA]</scope>
    <source>
        <strain evidence="3">cv. Chardonnay</strain>
        <tissue evidence="2">Leaf</tissue>
    </source>
</reference>
<dbReference type="InterPro" id="IPR005162">
    <property type="entry name" value="Retrotrans_gag_dom"/>
</dbReference>
<name>A0A438DC69_VITVI</name>
<comment type="caution">
    <text evidence="2">The sequence shown here is derived from an EMBL/GenBank/DDBJ whole genome shotgun (WGS) entry which is preliminary data.</text>
</comment>
<evidence type="ECO:0000313" key="2">
    <source>
        <dbReference type="EMBL" id="RVW33053.1"/>
    </source>
</evidence>